<evidence type="ECO:0000256" key="1">
    <source>
        <dbReference type="ARBA" id="ARBA00023002"/>
    </source>
</evidence>
<keyword evidence="1" id="KW-0560">Oxidoreductase</keyword>
<dbReference type="GO" id="GO:0016491">
    <property type="term" value="F:oxidoreductase activity"/>
    <property type="evidence" value="ECO:0007669"/>
    <property type="project" value="UniProtKB-KW"/>
</dbReference>
<dbReference type="Pfam" id="PF13510">
    <property type="entry name" value="Fer2_4"/>
    <property type="match status" value="1"/>
</dbReference>
<dbReference type="PROSITE" id="PS51085">
    <property type="entry name" value="2FE2S_FER_2"/>
    <property type="match status" value="1"/>
</dbReference>
<organism evidence="3 4">
    <name type="scientific">Paraburkholderia antibiotica</name>
    <dbReference type="NCBI Taxonomy" id="2728839"/>
    <lineage>
        <taxon>Bacteria</taxon>
        <taxon>Pseudomonadati</taxon>
        <taxon>Pseudomonadota</taxon>
        <taxon>Betaproteobacteria</taxon>
        <taxon>Burkholderiales</taxon>
        <taxon>Burkholderiaceae</taxon>
        <taxon>Paraburkholderia</taxon>
    </lineage>
</organism>
<protein>
    <submittedName>
        <fullName evidence="3">(2Fe-2S)-binding protein</fullName>
    </submittedName>
</protein>
<keyword evidence="4" id="KW-1185">Reference proteome</keyword>
<dbReference type="Gene3D" id="3.10.20.440">
    <property type="entry name" value="2Fe-2S iron-sulphur cluster binding domain, sarcosine oxidase, alpha subunit, N-terminal domain"/>
    <property type="match status" value="1"/>
</dbReference>
<evidence type="ECO:0000313" key="4">
    <source>
        <dbReference type="Proteomes" id="UP000583127"/>
    </source>
</evidence>
<name>A0A7X9X7R8_9BURK</name>
<sequence>MTHDDAARIRLTIDGRSVEVDSGTTVAAALAMAGVNGSRRSVGGEPRAPLCGMGVCQECRVTIDGHAHTLACQTLCREGQRVDTSNGMVGV</sequence>
<dbReference type="SUPFAM" id="SSF54292">
    <property type="entry name" value="2Fe-2S ferredoxin-like"/>
    <property type="match status" value="1"/>
</dbReference>
<dbReference type="Proteomes" id="UP000583127">
    <property type="component" value="Unassembled WGS sequence"/>
</dbReference>
<comment type="caution">
    <text evidence="3">The sequence shown here is derived from an EMBL/GenBank/DDBJ whole genome shotgun (WGS) entry which is preliminary data.</text>
</comment>
<accession>A0A7X9X7R8</accession>
<dbReference type="InterPro" id="IPR036010">
    <property type="entry name" value="2Fe-2S_ferredoxin-like_sf"/>
</dbReference>
<feature type="domain" description="2Fe-2S ferredoxin-type" evidence="2">
    <location>
        <begin position="7"/>
        <end position="88"/>
    </location>
</feature>
<dbReference type="RefSeq" id="WP_169498898.1">
    <property type="nucleotide sequence ID" value="NZ_JABBFZ010000010.1"/>
</dbReference>
<dbReference type="InterPro" id="IPR042204">
    <property type="entry name" value="2Fe-2S-bd_N"/>
</dbReference>
<evidence type="ECO:0000313" key="3">
    <source>
        <dbReference type="EMBL" id="NML32644.1"/>
    </source>
</evidence>
<proteinExistence type="predicted"/>
<reference evidence="3 4" key="1">
    <citation type="submission" date="2020-04" db="EMBL/GenBank/DDBJ databases">
        <title>Paraburkholderia sp. G-4-1-8 isolated from soil.</title>
        <authorList>
            <person name="Dahal R.H."/>
        </authorList>
    </citation>
    <scope>NUCLEOTIDE SEQUENCE [LARGE SCALE GENOMIC DNA]</scope>
    <source>
        <strain evidence="3 4">G-4-1-8</strain>
    </source>
</reference>
<dbReference type="InterPro" id="IPR001041">
    <property type="entry name" value="2Fe-2S_ferredoxin-type"/>
</dbReference>
<dbReference type="GO" id="GO:0051536">
    <property type="term" value="F:iron-sulfur cluster binding"/>
    <property type="evidence" value="ECO:0007669"/>
    <property type="project" value="InterPro"/>
</dbReference>
<gene>
    <name evidence="3" type="ORF">HHL14_17595</name>
</gene>
<dbReference type="EMBL" id="JABBFZ010000010">
    <property type="protein sequence ID" value="NML32644.1"/>
    <property type="molecule type" value="Genomic_DNA"/>
</dbReference>
<evidence type="ECO:0000259" key="2">
    <source>
        <dbReference type="PROSITE" id="PS51085"/>
    </source>
</evidence>
<dbReference type="AlphaFoldDB" id="A0A7X9X7R8"/>